<dbReference type="RefSeq" id="WP_207674246.1">
    <property type="nucleotide sequence ID" value="NZ_JAFREM010000021.1"/>
</dbReference>
<dbReference type="Gene3D" id="3.40.190.10">
    <property type="entry name" value="Periplasmic binding protein-like II"/>
    <property type="match status" value="2"/>
</dbReference>
<gene>
    <name evidence="6" type="ORF">JZO70_14170</name>
</gene>
<dbReference type="CDD" id="cd05466">
    <property type="entry name" value="PBP2_LTTR_substrate"/>
    <property type="match status" value="1"/>
</dbReference>
<keyword evidence="7" id="KW-1185">Reference proteome</keyword>
<dbReference type="PANTHER" id="PTHR30346">
    <property type="entry name" value="TRANSCRIPTIONAL DUAL REGULATOR HCAR-RELATED"/>
    <property type="match status" value="1"/>
</dbReference>
<evidence type="ECO:0000256" key="2">
    <source>
        <dbReference type="ARBA" id="ARBA00023015"/>
    </source>
</evidence>
<dbReference type="EMBL" id="JAFREM010000021">
    <property type="protein sequence ID" value="MBO1307320.1"/>
    <property type="molecule type" value="Genomic_DNA"/>
</dbReference>
<dbReference type="PANTHER" id="PTHR30346:SF28">
    <property type="entry name" value="HTH-TYPE TRANSCRIPTIONAL REGULATOR CYNR"/>
    <property type="match status" value="1"/>
</dbReference>
<dbReference type="InterPro" id="IPR036388">
    <property type="entry name" value="WH-like_DNA-bd_sf"/>
</dbReference>
<reference evidence="6 7" key="1">
    <citation type="submission" date="2021-03" db="EMBL/GenBank/DDBJ databases">
        <title>Enterococcal diversity collection.</title>
        <authorList>
            <person name="Gilmore M.S."/>
            <person name="Schwartzman J."/>
            <person name="Van Tyne D."/>
            <person name="Martin M."/>
            <person name="Earl A.M."/>
            <person name="Manson A.L."/>
            <person name="Straub T."/>
            <person name="Salamzade R."/>
            <person name="Saavedra J."/>
            <person name="Lebreton F."/>
            <person name="Prichula J."/>
            <person name="Schaufler K."/>
            <person name="Gaca A."/>
            <person name="Sgardioli B."/>
            <person name="Wagenaar J."/>
            <person name="Strong T."/>
        </authorList>
    </citation>
    <scope>NUCLEOTIDE SEQUENCE [LARGE SCALE GENOMIC DNA]</scope>
    <source>
        <strain evidence="6 7">669A</strain>
    </source>
</reference>
<evidence type="ECO:0000313" key="7">
    <source>
        <dbReference type="Proteomes" id="UP000664601"/>
    </source>
</evidence>
<dbReference type="SUPFAM" id="SSF53850">
    <property type="entry name" value="Periplasmic binding protein-like II"/>
    <property type="match status" value="1"/>
</dbReference>
<dbReference type="PROSITE" id="PS50931">
    <property type="entry name" value="HTH_LYSR"/>
    <property type="match status" value="1"/>
</dbReference>
<evidence type="ECO:0000256" key="4">
    <source>
        <dbReference type="ARBA" id="ARBA00023163"/>
    </source>
</evidence>
<protein>
    <submittedName>
        <fullName evidence="6">LysR family transcriptional regulator</fullName>
    </submittedName>
</protein>
<dbReference type="InterPro" id="IPR000847">
    <property type="entry name" value="LysR_HTH_N"/>
</dbReference>
<evidence type="ECO:0000259" key="5">
    <source>
        <dbReference type="PROSITE" id="PS50931"/>
    </source>
</evidence>
<dbReference type="Proteomes" id="UP000664601">
    <property type="component" value="Unassembled WGS sequence"/>
</dbReference>
<dbReference type="Pfam" id="PF00126">
    <property type="entry name" value="HTH_1"/>
    <property type="match status" value="1"/>
</dbReference>
<evidence type="ECO:0000256" key="1">
    <source>
        <dbReference type="ARBA" id="ARBA00009437"/>
    </source>
</evidence>
<name>A0ABS3LDZ0_9ENTE</name>
<evidence type="ECO:0000313" key="6">
    <source>
        <dbReference type="EMBL" id="MBO1307320.1"/>
    </source>
</evidence>
<dbReference type="InterPro" id="IPR036390">
    <property type="entry name" value="WH_DNA-bd_sf"/>
</dbReference>
<evidence type="ECO:0000256" key="3">
    <source>
        <dbReference type="ARBA" id="ARBA00023125"/>
    </source>
</evidence>
<comment type="caution">
    <text evidence="6">The sequence shown here is derived from an EMBL/GenBank/DDBJ whole genome shotgun (WGS) entry which is preliminary data.</text>
</comment>
<proteinExistence type="inferred from homology"/>
<keyword evidence="4" id="KW-0804">Transcription</keyword>
<dbReference type="SUPFAM" id="SSF46785">
    <property type="entry name" value="Winged helix' DNA-binding domain"/>
    <property type="match status" value="1"/>
</dbReference>
<dbReference type="Gene3D" id="1.10.10.10">
    <property type="entry name" value="Winged helix-like DNA-binding domain superfamily/Winged helix DNA-binding domain"/>
    <property type="match status" value="1"/>
</dbReference>
<accession>A0ABS3LDZ0</accession>
<organism evidence="6 7">
    <name type="scientific">Candidatus Enterococcus moelleringii</name>
    <dbReference type="NCBI Taxonomy" id="2815325"/>
    <lineage>
        <taxon>Bacteria</taxon>
        <taxon>Bacillati</taxon>
        <taxon>Bacillota</taxon>
        <taxon>Bacilli</taxon>
        <taxon>Lactobacillales</taxon>
        <taxon>Enterococcaceae</taxon>
        <taxon>Enterococcus</taxon>
    </lineage>
</organism>
<keyword evidence="3" id="KW-0238">DNA-binding</keyword>
<keyword evidence="2" id="KW-0805">Transcription regulation</keyword>
<comment type="similarity">
    <text evidence="1">Belongs to the LysR transcriptional regulatory family.</text>
</comment>
<feature type="domain" description="HTH lysR-type" evidence="5">
    <location>
        <begin position="1"/>
        <end position="58"/>
    </location>
</feature>
<sequence length="293" mass="33303">MYNKLLDTFVAVVETGSFAKAAEKLFITNTAVMKQMNNLEEQLEFAAFRRTSQGIFLTEAGELFYQEALTYMALSKEIIEKARKVAATNQYTIRVGTSFLNPCKAIMDLWSKISDTYPQFKIEIIPFDDNKQNILTVLDSLGTTFDIIAGSCDSKQWQERCQYYELEPLPFCCAVSREHRLAKKKSLTVSDLDGETIMMVKKGDSPANDAVRQLFIQSDSVISLENLPNFYDMSTFNRCSNTSNVLLSFPQWKDIHPNLVTIPLEIDPRSSFGILYPKNPSQDVVEFLKCLNI</sequence>